<evidence type="ECO:0000256" key="1">
    <source>
        <dbReference type="SAM" id="SignalP"/>
    </source>
</evidence>
<accession>A0A7X6DH37</accession>
<feature type="signal peptide" evidence="1">
    <location>
        <begin position="1"/>
        <end position="25"/>
    </location>
</feature>
<comment type="caution">
    <text evidence="2">The sequence shown here is derived from an EMBL/GenBank/DDBJ whole genome shotgun (WGS) entry which is preliminary data.</text>
</comment>
<sequence>MKYPRQPLRALLAGLIAFGGATTQAAQPSGGRAESEGAAAAEPPASGLAALGLNLTRAPIVTAGTVSYDLRASQATGESRTVAHLVTGTLLANTYIYQPWFATATGSLGFTAGLATESANPDGSAGPFAEAPRAATRDRFVTGLARVKVFPQSRFPFEFHVERSDSRVDTAAPTSLDFRTQNIGFSQRYRPASNGYTLAASFDRRDQWARGVRDTQHALTGDFGTYWKYHDLTLGAAWNETRRRMSDERSEFRSLLARHNYAPSAAGSLNTTVNWSQSLENRITVPSDLTVLQWSTVGLLRRDNSPLLLTGAVRGLALRDGEGDRDLDSLGLTLGATYELSHNARLSASGSANSTRSNGGAATGLAGAFAANWQGDTIEFKGLRYDWFASTTAAVSMNDDGAAREPADAGNAVQSTAGLQVGHGVSRTFQLTSQSGLLLNAGQTFSIQAGDGQAGPKGADRSVQHNASAAWNVAADGRTGYARLSYNDFTDLGGGPARFQLWNFQLSGNFAINRYQTVGGDFTWQRTDQRIGVDAALPAGAQRVLSRGASGELAYRHQRLFGFQRLRFSSRIKLAQDVLHQPGMLSAIPDRETRAWENRLDWSIGRLESQLIVRLSEVDGRRRDFLMWRIQRSFGN</sequence>
<dbReference type="AlphaFoldDB" id="A0A7X6DH37"/>
<keyword evidence="1" id="KW-0732">Signal</keyword>
<gene>
    <name evidence="2" type="ORF">RAMLITH_13895</name>
</gene>
<organism evidence="2 3">
    <name type="scientific">Ramlibacter lithotrophicus</name>
    <dbReference type="NCBI Taxonomy" id="2606681"/>
    <lineage>
        <taxon>Bacteria</taxon>
        <taxon>Pseudomonadati</taxon>
        <taxon>Pseudomonadota</taxon>
        <taxon>Betaproteobacteria</taxon>
        <taxon>Burkholderiales</taxon>
        <taxon>Comamonadaceae</taxon>
        <taxon>Ramlibacter</taxon>
    </lineage>
</organism>
<dbReference type="RefSeq" id="WP_168108031.1">
    <property type="nucleotide sequence ID" value="NZ_VTOX01000004.1"/>
</dbReference>
<reference evidence="2 3" key="1">
    <citation type="journal article" date="2020" name="Nature">
        <title>Bacterial chemolithoautotrophy via manganese oxidation.</title>
        <authorList>
            <person name="Yu H."/>
            <person name="Leadbetter J.R."/>
        </authorList>
    </citation>
    <scope>NUCLEOTIDE SEQUENCE [LARGE SCALE GENOMIC DNA]</scope>
    <source>
        <strain evidence="2 3">RBP-1</strain>
    </source>
</reference>
<proteinExistence type="predicted"/>
<evidence type="ECO:0000313" key="3">
    <source>
        <dbReference type="Proteomes" id="UP000521868"/>
    </source>
</evidence>
<keyword evidence="3" id="KW-1185">Reference proteome</keyword>
<name>A0A7X6DH37_9BURK</name>
<protein>
    <recommendedName>
        <fullName evidence="4">TIGR03016 family PEP-CTERM system-associated outer membrane protein</fullName>
    </recommendedName>
</protein>
<dbReference type="Proteomes" id="UP000521868">
    <property type="component" value="Unassembled WGS sequence"/>
</dbReference>
<evidence type="ECO:0008006" key="4">
    <source>
        <dbReference type="Google" id="ProtNLM"/>
    </source>
</evidence>
<dbReference type="EMBL" id="VTOX01000004">
    <property type="protein sequence ID" value="NKE66918.1"/>
    <property type="molecule type" value="Genomic_DNA"/>
</dbReference>
<feature type="chain" id="PRO_5030698755" description="TIGR03016 family PEP-CTERM system-associated outer membrane protein" evidence="1">
    <location>
        <begin position="26"/>
        <end position="636"/>
    </location>
</feature>
<evidence type="ECO:0000313" key="2">
    <source>
        <dbReference type="EMBL" id="NKE66918.1"/>
    </source>
</evidence>